<dbReference type="EMBL" id="JAFIMR010000001">
    <property type="protein sequence ID" value="KAI1881544.1"/>
    <property type="molecule type" value="Genomic_DNA"/>
</dbReference>
<protein>
    <recommendedName>
        <fullName evidence="4">Purine nucleoside permease</fullName>
    </recommendedName>
</protein>
<feature type="signal peptide" evidence="1">
    <location>
        <begin position="1"/>
        <end position="19"/>
    </location>
</feature>
<dbReference type="PANTHER" id="PTHR38643:SF1">
    <property type="entry name" value="PURINE NUCLEOSIDE PERMEASE C285.05-RELATED"/>
    <property type="match status" value="1"/>
</dbReference>
<evidence type="ECO:0000313" key="3">
    <source>
        <dbReference type="Proteomes" id="UP000829685"/>
    </source>
</evidence>
<dbReference type="InterPro" id="IPR009486">
    <property type="entry name" value="Pur_nuclsid_perm"/>
</dbReference>
<dbReference type="Pfam" id="PF06516">
    <property type="entry name" value="NUP"/>
    <property type="match status" value="1"/>
</dbReference>
<dbReference type="PANTHER" id="PTHR38643">
    <property type="entry name" value="PURINE NUCLEOSIDE PERMEASE C285.05-RELATED"/>
    <property type="match status" value="1"/>
</dbReference>
<dbReference type="Proteomes" id="UP000829685">
    <property type="component" value="Unassembled WGS sequence"/>
</dbReference>
<comment type="caution">
    <text evidence="2">The sequence shown here is derived from an EMBL/GenBank/DDBJ whole genome shotgun (WGS) entry which is preliminary data.</text>
</comment>
<keyword evidence="3" id="KW-1185">Reference proteome</keyword>
<gene>
    <name evidence="2" type="ORF">JX265_000370</name>
</gene>
<dbReference type="GO" id="GO:0005783">
    <property type="term" value="C:endoplasmic reticulum"/>
    <property type="evidence" value="ECO:0007669"/>
    <property type="project" value="TreeGrafter"/>
</dbReference>
<evidence type="ECO:0000313" key="2">
    <source>
        <dbReference type="EMBL" id="KAI1881544.1"/>
    </source>
</evidence>
<evidence type="ECO:0000256" key="1">
    <source>
        <dbReference type="SAM" id="SignalP"/>
    </source>
</evidence>
<keyword evidence="1" id="KW-0732">Signal</keyword>
<accession>A0A9P9WYB0</accession>
<feature type="chain" id="PRO_5040444247" description="Purine nucleoside permease" evidence="1">
    <location>
        <begin position="20"/>
        <end position="427"/>
    </location>
</feature>
<proteinExistence type="predicted"/>
<reference evidence="2" key="1">
    <citation type="submission" date="2021-03" db="EMBL/GenBank/DDBJ databases">
        <title>Revisited historic fungal species revealed as producer of novel bioactive compounds through whole genome sequencing and comparative genomics.</title>
        <authorList>
            <person name="Vignolle G.A."/>
            <person name="Hochenegger N."/>
            <person name="Mach R.L."/>
            <person name="Mach-Aigner A.R."/>
            <person name="Javad Rahimi M."/>
            <person name="Salim K.A."/>
            <person name="Chan C.M."/>
            <person name="Lim L.B.L."/>
            <person name="Cai F."/>
            <person name="Druzhinina I.S."/>
            <person name="U'Ren J.M."/>
            <person name="Derntl C."/>
        </authorList>
    </citation>
    <scope>NUCLEOTIDE SEQUENCE</scope>
    <source>
        <strain evidence="2">TUCIM 5799</strain>
    </source>
</reference>
<dbReference type="AlphaFoldDB" id="A0A9P9WYB0"/>
<sequence>MRPSTLIAGSLLVTGQALAVASPRRRCTSPAQTTTTKDDCKMAPKIFIISMFYPEADIWYDHLPSSGYGDLMAKNISVPGLSPIYPEVHCVTSGEICQVTAGESEINAAASISSLLLSTKFDFTSTYFLLGGIAGVSPKLGTLGTVALSKFAVQVALQYEFDAREIPENLTTGYIGYDDLYPGEYPKEAYGTEVMELNEALRDIAFGFASKAALNDSTDAADYRAKYAPAGEVYNAAIAGPTVVKCDTATSDVYYSGNLLSEAFENTTKVWTNQTDLTYCMSAQEDNAVLQSLMRADLAGLADYSRVILMRTASDFDRPPPGTSAYYHLLLASQGGFTPAVENIYNAGIEIVRGILTSWNATFAAGVKPTNYIGDIFGSLGGEPNFGLGSVFKGEGAKRDGSTYTGYIKRSEFGKRAIKTRRGKTMA</sequence>
<name>A0A9P9WYB0_9PEZI</name>
<organism evidence="2 3">
    <name type="scientific">Neoarthrinium moseri</name>
    <dbReference type="NCBI Taxonomy" id="1658444"/>
    <lineage>
        <taxon>Eukaryota</taxon>
        <taxon>Fungi</taxon>
        <taxon>Dikarya</taxon>
        <taxon>Ascomycota</taxon>
        <taxon>Pezizomycotina</taxon>
        <taxon>Sordariomycetes</taxon>
        <taxon>Xylariomycetidae</taxon>
        <taxon>Amphisphaeriales</taxon>
        <taxon>Apiosporaceae</taxon>
        <taxon>Neoarthrinium</taxon>
    </lineage>
</organism>
<dbReference type="GO" id="GO:0055085">
    <property type="term" value="P:transmembrane transport"/>
    <property type="evidence" value="ECO:0007669"/>
    <property type="project" value="InterPro"/>
</dbReference>
<evidence type="ECO:0008006" key="4">
    <source>
        <dbReference type="Google" id="ProtNLM"/>
    </source>
</evidence>